<accession>A0A4V3VKV0</accession>
<evidence type="ECO:0000256" key="1">
    <source>
        <dbReference type="SAM" id="MobiDB-lite"/>
    </source>
</evidence>
<reference evidence="3 4" key="1">
    <citation type="submission" date="2018-10" db="EMBL/GenBank/DDBJ databases">
        <title>Natronolimnobius sp. XQ-INN 246 isolated from Inner Mongolia Autonomous Region of China.</title>
        <authorList>
            <person name="Xue Q."/>
        </authorList>
    </citation>
    <scope>NUCLEOTIDE SEQUENCE [LARGE SCALE GENOMIC DNA]</scope>
    <source>
        <strain evidence="3 4">XQ-INN 246</strain>
    </source>
</reference>
<feature type="domain" description="DUF8168" evidence="2">
    <location>
        <begin position="19"/>
        <end position="258"/>
    </location>
</feature>
<dbReference type="AlphaFoldDB" id="A0A4V3VKV0"/>
<dbReference type="EMBL" id="RBZW01000071">
    <property type="protein sequence ID" value="THE63147.1"/>
    <property type="molecule type" value="Genomic_DNA"/>
</dbReference>
<dbReference type="OrthoDB" id="317429at2157"/>
<dbReference type="Pfam" id="PF26506">
    <property type="entry name" value="DUF8168"/>
    <property type="match status" value="1"/>
</dbReference>
<evidence type="ECO:0000259" key="2">
    <source>
        <dbReference type="Pfam" id="PF26506"/>
    </source>
</evidence>
<dbReference type="Proteomes" id="UP000318864">
    <property type="component" value="Unassembled WGS sequence"/>
</dbReference>
<proteinExistence type="predicted"/>
<protein>
    <recommendedName>
        <fullName evidence="2">DUF8168 domain-containing protein</fullName>
    </recommendedName>
</protein>
<dbReference type="InterPro" id="IPR058481">
    <property type="entry name" value="DUF8168"/>
</dbReference>
<organism evidence="3 4">
    <name type="scientific">Salinadaptatus halalkaliphilus</name>
    <dbReference type="NCBI Taxonomy" id="2419781"/>
    <lineage>
        <taxon>Archaea</taxon>
        <taxon>Methanobacteriati</taxon>
        <taxon>Methanobacteriota</taxon>
        <taxon>Stenosarchaea group</taxon>
        <taxon>Halobacteria</taxon>
        <taxon>Halobacteriales</taxon>
        <taxon>Natrialbaceae</taxon>
        <taxon>Salinadaptatus</taxon>
    </lineage>
</organism>
<comment type="caution">
    <text evidence="3">The sequence shown here is derived from an EMBL/GenBank/DDBJ whole genome shotgun (WGS) entry which is preliminary data.</text>
</comment>
<dbReference type="RefSeq" id="WP_141466361.1">
    <property type="nucleotide sequence ID" value="NZ_RBZW01000071.1"/>
</dbReference>
<sequence>MGKNTTLSDFQGDGDQDVMVAAYRHDAHKMNGHPHEYAPETFAGVPVNQTVPHGADDDASALSRPSGQPEPTVENHETLYRLSLIEGESRYDPQEFTRNGVESAVRELLTEDDPETMHRTWLDSNVVSGFTESVYYPYTSLKYHTLLVAALLDNYRDGHEFVDLRLVVDDADEIVPHRTVYAGQEFALRIDIDAQGQPSARLGSRPWRLWASAWNRLEAHPLDTAHDKYDMVLNANLRRIGSWSTALQYIEDFREVFDQ</sequence>
<feature type="region of interest" description="Disordered" evidence="1">
    <location>
        <begin position="46"/>
        <end position="73"/>
    </location>
</feature>
<gene>
    <name evidence="3" type="ORF">D8Y22_19770</name>
</gene>
<evidence type="ECO:0000313" key="4">
    <source>
        <dbReference type="Proteomes" id="UP000318864"/>
    </source>
</evidence>
<evidence type="ECO:0000313" key="3">
    <source>
        <dbReference type="EMBL" id="THE63147.1"/>
    </source>
</evidence>
<name>A0A4V3VKV0_9EURY</name>
<keyword evidence="4" id="KW-1185">Reference proteome</keyword>